<protein>
    <submittedName>
        <fullName evidence="2">Uncharacterized protein</fullName>
    </submittedName>
</protein>
<evidence type="ECO:0000256" key="1">
    <source>
        <dbReference type="SAM" id="MobiDB-lite"/>
    </source>
</evidence>
<comment type="caution">
    <text evidence="2">The sequence shown here is derived from an EMBL/GenBank/DDBJ whole genome shotgun (WGS) entry which is preliminary data.</text>
</comment>
<accession>A0AAE1F467</accession>
<dbReference type="AlphaFoldDB" id="A0AAE1F467"/>
<dbReference type="EMBL" id="JAWQEG010003323">
    <property type="protein sequence ID" value="KAK3866863.1"/>
    <property type="molecule type" value="Genomic_DNA"/>
</dbReference>
<feature type="region of interest" description="Disordered" evidence="1">
    <location>
        <begin position="74"/>
        <end position="102"/>
    </location>
</feature>
<sequence>MTTTTSGQLDNDAFERGILELRNMPRIDGRLPAQVLFGHPLRSGVPTHHQAFAPEWQRAAEECDARANHLLTQVKQRHDRSARPLPGIRIGSRTTLPANGTA</sequence>
<dbReference type="Proteomes" id="UP001286313">
    <property type="component" value="Unassembled WGS sequence"/>
</dbReference>
<feature type="compositionally biased region" description="Polar residues" evidence="1">
    <location>
        <begin position="92"/>
        <end position="102"/>
    </location>
</feature>
<keyword evidence="3" id="KW-1185">Reference proteome</keyword>
<gene>
    <name evidence="2" type="ORF">Pcinc_027641</name>
</gene>
<proteinExistence type="predicted"/>
<evidence type="ECO:0000313" key="3">
    <source>
        <dbReference type="Proteomes" id="UP001286313"/>
    </source>
</evidence>
<evidence type="ECO:0000313" key="2">
    <source>
        <dbReference type="EMBL" id="KAK3866863.1"/>
    </source>
</evidence>
<reference evidence="2" key="1">
    <citation type="submission" date="2023-10" db="EMBL/GenBank/DDBJ databases">
        <title>Genome assemblies of two species of porcelain crab, Petrolisthes cinctipes and Petrolisthes manimaculis (Anomura: Porcellanidae).</title>
        <authorList>
            <person name="Angst P."/>
        </authorList>
    </citation>
    <scope>NUCLEOTIDE SEQUENCE</scope>
    <source>
        <strain evidence="2">PB745_01</strain>
        <tissue evidence="2">Gill</tissue>
    </source>
</reference>
<name>A0AAE1F467_PETCI</name>
<organism evidence="2 3">
    <name type="scientific">Petrolisthes cinctipes</name>
    <name type="common">Flat porcelain crab</name>
    <dbReference type="NCBI Taxonomy" id="88211"/>
    <lineage>
        <taxon>Eukaryota</taxon>
        <taxon>Metazoa</taxon>
        <taxon>Ecdysozoa</taxon>
        <taxon>Arthropoda</taxon>
        <taxon>Crustacea</taxon>
        <taxon>Multicrustacea</taxon>
        <taxon>Malacostraca</taxon>
        <taxon>Eumalacostraca</taxon>
        <taxon>Eucarida</taxon>
        <taxon>Decapoda</taxon>
        <taxon>Pleocyemata</taxon>
        <taxon>Anomura</taxon>
        <taxon>Galatheoidea</taxon>
        <taxon>Porcellanidae</taxon>
        <taxon>Petrolisthes</taxon>
    </lineage>
</organism>